<dbReference type="EMBL" id="LDAU01000227">
    <property type="protein sequence ID" value="KRW98861.1"/>
    <property type="molecule type" value="Genomic_DNA"/>
</dbReference>
<dbReference type="AlphaFoldDB" id="A0A0V0Q9G7"/>
<protein>
    <submittedName>
        <fullName evidence="2">Uncharacterized protein</fullName>
    </submittedName>
</protein>
<dbReference type="InParanoid" id="A0A0V0Q9G7"/>
<dbReference type="OrthoDB" id="326012at2759"/>
<gene>
    <name evidence="2" type="ORF">PPERSA_04794</name>
</gene>
<dbReference type="Proteomes" id="UP000054937">
    <property type="component" value="Unassembled WGS sequence"/>
</dbReference>
<name>A0A0V0Q9G7_PSEPJ</name>
<feature type="coiled-coil region" evidence="1">
    <location>
        <begin position="162"/>
        <end position="218"/>
    </location>
</feature>
<sequence length="401" mass="48755">MLYQKQSMQKQQSLKNIYDEQQSVQNQYKQKKETNSILKNNMCNNFANFSEEKYNIITVKDYEGDLSWMTQYVIQNCEVQQLLDYQGTLEKNEVQSYINKLNLFQMLSNFNQNQFRFSKPFSSVNNQDKNQLETKQCENNISQSNKLNSQDILYKNQNKIEIDENKNNSEFYIENKDILENKQQTHNENNNDEINLLQQEYENQDEQQKLKLKQYIQQQNLQFQQNSSKFHNKNKQFINCIIRFFCQENLDMIKITNNLKNTIFKFLDDCRKTGIQYRERKKIEKTDKFSHSHYRLLFLTLNPESVQKICHIKQDFKLHKNLLDINLKYCAQSEEYYNEESIQQKINFINFLKRCIFEITMRFVYKKFQTCKKLWHTEYDYEYKAFQGLQQLINGNCVMRF</sequence>
<keyword evidence="1" id="KW-0175">Coiled coil</keyword>
<keyword evidence="3" id="KW-1185">Reference proteome</keyword>
<reference evidence="2 3" key="1">
    <citation type="journal article" date="2015" name="Sci. Rep.">
        <title>Genome of the facultative scuticociliatosis pathogen Pseudocohnilembus persalinus provides insight into its virulence through horizontal gene transfer.</title>
        <authorList>
            <person name="Xiong J."/>
            <person name="Wang G."/>
            <person name="Cheng J."/>
            <person name="Tian M."/>
            <person name="Pan X."/>
            <person name="Warren A."/>
            <person name="Jiang C."/>
            <person name="Yuan D."/>
            <person name="Miao W."/>
        </authorList>
    </citation>
    <scope>NUCLEOTIDE SEQUENCE [LARGE SCALE GENOMIC DNA]</scope>
    <source>
        <strain evidence="2">36N120E</strain>
    </source>
</reference>
<accession>A0A0V0Q9G7</accession>
<evidence type="ECO:0000313" key="2">
    <source>
        <dbReference type="EMBL" id="KRW98861.1"/>
    </source>
</evidence>
<evidence type="ECO:0000313" key="3">
    <source>
        <dbReference type="Proteomes" id="UP000054937"/>
    </source>
</evidence>
<organism evidence="2 3">
    <name type="scientific">Pseudocohnilembus persalinus</name>
    <name type="common">Ciliate</name>
    <dbReference type="NCBI Taxonomy" id="266149"/>
    <lineage>
        <taxon>Eukaryota</taxon>
        <taxon>Sar</taxon>
        <taxon>Alveolata</taxon>
        <taxon>Ciliophora</taxon>
        <taxon>Intramacronucleata</taxon>
        <taxon>Oligohymenophorea</taxon>
        <taxon>Scuticociliatia</taxon>
        <taxon>Philasterida</taxon>
        <taxon>Pseudocohnilembidae</taxon>
        <taxon>Pseudocohnilembus</taxon>
    </lineage>
</organism>
<evidence type="ECO:0000256" key="1">
    <source>
        <dbReference type="SAM" id="Coils"/>
    </source>
</evidence>
<comment type="caution">
    <text evidence="2">The sequence shown here is derived from an EMBL/GenBank/DDBJ whole genome shotgun (WGS) entry which is preliminary data.</text>
</comment>
<proteinExistence type="predicted"/>
<dbReference type="OMA" id="MFRIDAL"/>